<reference evidence="1 2" key="1">
    <citation type="submission" date="2023-07" db="EMBL/GenBank/DDBJ databases">
        <title>Genomic Encyclopedia of Type Strains, Phase IV (KMG-IV): sequencing the most valuable type-strain genomes for metagenomic binning, comparative biology and taxonomic classification.</title>
        <authorList>
            <person name="Goeker M."/>
        </authorList>
    </citation>
    <scope>NUCLEOTIDE SEQUENCE [LARGE SCALE GENOMIC DNA]</scope>
    <source>
        <strain evidence="1 2">DSM 4006</strain>
    </source>
</reference>
<organism evidence="1 2">
    <name type="scientific">Alicyclobacillus cycloheptanicus</name>
    <dbReference type="NCBI Taxonomy" id="1457"/>
    <lineage>
        <taxon>Bacteria</taxon>
        <taxon>Bacillati</taxon>
        <taxon>Bacillota</taxon>
        <taxon>Bacilli</taxon>
        <taxon>Bacillales</taxon>
        <taxon>Alicyclobacillaceae</taxon>
        <taxon>Alicyclobacillus</taxon>
    </lineage>
</organism>
<dbReference type="RefSeq" id="WP_274456249.1">
    <property type="nucleotide sequence ID" value="NZ_CP067097.1"/>
</dbReference>
<evidence type="ECO:0000313" key="2">
    <source>
        <dbReference type="Proteomes" id="UP001232973"/>
    </source>
</evidence>
<proteinExistence type="predicted"/>
<sequence>MNKTNVMVEFDIIGDMFPLDKVTEELSVAPSGKYVKGEPVTNRNGLVRKETCWYVSTGYQESLDIGAQLNKIVGIFKNKIGELNLLQKEYDLEFKIFVVIRVENNQMPAIYLNAETIRFAHSINAEFDFDVYIH</sequence>
<dbReference type="Proteomes" id="UP001232973">
    <property type="component" value="Unassembled WGS sequence"/>
</dbReference>
<name>A0ABT9XMS5_9BACL</name>
<dbReference type="EMBL" id="JAUSTP010000064">
    <property type="protein sequence ID" value="MDQ0191621.1"/>
    <property type="molecule type" value="Genomic_DNA"/>
</dbReference>
<protein>
    <recommendedName>
        <fullName evidence="3">DUF4279 domain-containing protein</fullName>
    </recommendedName>
</protein>
<gene>
    <name evidence="1" type="ORF">J2S03_003494</name>
</gene>
<comment type="caution">
    <text evidence="1">The sequence shown here is derived from an EMBL/GenBank/DDBJ whole genome shotgun (WGS) entry which is preliminary data.</text>
</comment>
<dbReference type="InterPro" id="IPR025459">
    <property type="entry name" value="DUF4279"/>
</dbReference>
<evidence type="ECO:0000313" key="1">
    <source>
        <dbReference type="EMBL" id="MDQ0191621.1"/>
    </source>
</evidence>
<accession>A0ABT9XMS5</accession>
<evidence type="ECO:0008006" key="3">
    <source>
        <dbReference type="Google" id="ProtNLM"/>
    </source>
</evidence>
<keyword evidence="2" id="KW-1185">Reference proteome</keyword>
<dbReference type="Pfam" id="PF14106">
    <property type="entry name" value="DUF4279"/>
    <property type="match status" value="1"/>
</dbReference>